<sequence>MLSQDPHKLTQCRYSNNFQNISNSIISKTQSIVTNVFSLMLQMQELQCCVEELKSKSEGSLSSTSFNHQLKIFSTTNESVCKICHSYQNALSTLGDTLKMDLWEEELSEDGDVKMQQLYFKTRITTYIAFSKCLSKFSDVHTNITSFLNYFSKEDIQKIQKVSNSLKEERMCYLKCNFKESNNTQIFSENEKIPPAIMKCMYTLYYTPQPIEGIFRKSPVNKTFPLTVKYIGALDVQCLQPDDIAGVIRNYLLEIGSLWESKNVPLIIEATIESSIDESEWICKVQNIVCTIPQHKQNMLKHILSLCGRITQNATSKMTSYNLAVCIGLSVLVPDDCVDMIKDETQIIIKAFELMENYREELFPDISETFKTHLNIIYKQFPIYEDVFCNKRNMVLFKAGKPNLGERKSIPSVNIGNHMRSVV</sequence>
<dbReference type="PANTHER" id="PTHR23179:SF3">
    <property type="entry name" value="RHO GTPASE-ACTIVATING PROTEIN 20"/>
    <property type="match status" value="1"/>
</dbReference>
<dbReference type="RefSeq" id="XP_004254274.1">
    <property type="nucleotide sequence ID" value="XM_004254226.1"/>
</dbReference>
<dbReference type="PANTHER" id="PTHR23179">
    <property type="entry name" value="T-CELL ACTIVATION RHO GTPASE ACTIVATING PROTEIN-RELATED"/>
    <property type="match status" value="1"/>
</dbReference>
<protein>
    <recommendedName>
        <fullName evidence="1">Rho-GAP domain-containing protein</fullName>
    </recommendedName>
</protein>
<dbReference type="Pfam" id="PF00620">
    <property type="entry name" value="RhoGAP"/>
    <property type="match status" value="1"/>
</dbReference>
<dbReference type="KEGG" id="eiv:EIN_097900"/>
<name>A0A0A1U465_ENTIV</name>
<evidence type="ECO:0000313" key="2">
    <source>
        <dbReference type="EMBL" id="ELP87503.1"/>
    </source>
</evidence>
<dbReference type="SUPFAM" id="SSF48350">
    <property type="entry name" value="GTPase activation domain, GAP"/>
    <property type="match status" value="1"/>
</dbReference>
<dbReference type="InterPro" id="IPR000198">
    <property type="entry name" value="RhoGAP_dom"/>
</dbReference>
<dbReference type="VEuPathDB" id="AmoebaDB:EIN_097900"/>
<dbReference type="EMBL" id="KB206860">
    <property type="protein sequence ID" value="ELP87503.1"/>
    <property type="molecule type" value="Genomic_DNA"/>
</dbReference>
<dbReference type="Gene3D" id="1.10.555.10">
    <property type="entry name" value="Rho GTPase activation protein"/>
    <property type="match status" value="1"/>
</dbReference>
<dbReference type="CDD" id="cd00159">
    <property type="entry name" value="RhoGAP"/>
    <property type="match status" value="1"/>
</dbReference>
<proteinExistence type="predicted"/>
<organism evidence="2 3">
    <name type="scientific">Entamoeba invadens IP1</name>
    <dbReference type="NCBI Taxonomy" id="370355"/>
    <lineage>
        <taxon>Eukaryota</taxon>
        <taxon>Amoebozoa</taxon>
        <taxon>Evosea</taxon>
        <taxon>Archamoebae</taxon>
        <taxon>Mastigamoebida</taxon>
        <taxon>Entamoebidae</taxon>
        <taxon>Entamoeba</taxon>
    </lineage>
</organism>
<dbReference type="SMART" id="SM00324">
    <property type="entry name" value="RhoGAP"/>
    <property type="match status" value="1"/>
</dbReference>
<dbReference type="AlphaFoldDB" id="A0A0A1U465"/>
<dbReference type="Proteomes" id="UP000014680">
    <property type="component" value="Unassembled WGS sequence"/>
</dbReference>
<reference evidence="2" key="1">
    <citation type="submission" date="2012-10" db="EMBL/GenBank/DDBJ databases">
        <authorList>
            <person name="Zafar N."/>
            <person name="Inman J."/>
            <person name="Hall N."/>
            <person name="Lorenzi H."/>
            <person name="Caler E."/>
        </authorList>
    </citation>
    <scope>NUCLEOTIDE SEQUENCE [LARGE SCALE GENOMIC DNA]</scope>
    <source>
        <strain evidence="2">IP1</strain>
    </source>
</reference>
<feature type="domain" description="Rho-GAP" evidence="1">
    <location>
        <begin position="176"/>
        <end position="363"/>
    </location>
</feature>
<dbReference type="GeneID" id="14886288"/>
<evidence type="ECO:0000313" key="3">
    <source>
        <dbReference type="Proteomes" id="UP000014680"/>
    </source>
</evidence>
<gene>
    <name evidence="2" type="ORF">EIN_097900</name>
</gene>
<dbReference type="GO" id="GO:0007165">
    <property type="term" value="P:signal transduction"/>
    <property type="evidence" value="ECO:0007669"/>
    <property type="project" value="InterPro"/>
</dbReference>
<keyword evidence="3" id="KW-1185">Reference proteome</keyword>
<evidence type="ECO:0000259" key="1">
    <source>
        <dbReference type="PROSITE" id="PS50238"/>
    </source>
</evidence>
<dbReference type="GO" id="GO:0005096">
    <property type="term" value="F:GTPase activator activity"/>
    <property type="evidence" value="ECO:0007669"/>
    <property type="project" value="TreeGrafter"/>
</dbReference>
<accession>A0A0A1U465</accession>
<dbReference type="InterPro" id="IPR008936">
    <property type="entry name" value="Rho_GTPase_activation_prot"/>
</dbReference>
<dbReference type="OrthoDB" id="6424757at2759"/>
<dbReference type="PROSITE" id="PS50238">
    <property type="entry name" value="RHOGAP"/>
    <property type="match status" value="1"/>
</dbReference>